<name>A0A0H5A6G4_9PSED</name>
<dbReference type="AlphaFoldDB" id="A0A0H5A6G4"/>
<sequence length="71" mass="8186">MDLFKHLPRQLLNTSNALYNKYNDAAEEAIETGDVEMFAKLNEQLHMAGFAHRESGRLNHAMLRSTFDSFQ</sequence>
<evidence type="ECO:0000313" key="2">
    <source>
        <dbReference type="Proteomes" id="UP000036608"/>
    </source>
</evidence>
<reference evidence="2" key="2">
    <citation type="submission" date="2015-05" db="EMBL/GenBank/DDBJ databases">
        <authorList>
            <person name="Swarnkar M.K."/>
            <person name="Vyas P."/>
            <person name="Rahi P."/>
            <person name="Thakur R."/>
            <person name="Thakur N."/>
            <person name="Singh A.K."/>
            <person name="Gulati A."/>
        </authorList>
    </citation>
    <scope>NUCLEOTIDE SEQUENCE [LARGE SCALE GENOMIC DNA]</scope>
    <source>
        <strain evidence="2">745</strain>
    </source>
</reference>
<dbReference type="RefSeq" id="WP_049710115.1">
    <property type="nucleotide sequence ID" value="NZ_CP011507.1"/>
</dbReference>
<evidence type="ECO:0000313" key="1">
    <source>
        <dbReference type="EMBL" id="AKS06506.1"/>
    </source>
</evidence>
<dbReference type="KEGG" id="ptv:AA957_10400"/>
<proteinExistence type="predicted"/>
<reference evidence="1 2" key="1">
    <citation type="journal article" date="2015" name="Genome Announc.">
        <title>Complete Genome Sequence of the Rhizobacterium Pseudomonas trivialis Strain IHBB745 with Multiple Plant Growth-Promoting Activities and Tolerance to Desiccation and Alkalinity.</title>
        <authorList>
            <person name="Gulati A."/>
            <person name="Swarnkar M.K."/>
            <person name="Vyas P."/>
            <person name="Rahi P."/>
            <person name="Thakur R."/>
            <person name="Thakur N."/>
            <person name="Singh A.K."/>
        </authorList>
    </citation>
    <scope>NUCLEOTIDE SEQUENCE [LARGE SCALE GENOMIC DNA]</scope>
    <source>
        <strain evidence="2">745</strain>
    </source>
</reference>
<dbReference type="Proteomes" id="UP000036608">
    <property type="component" value="Chromosome"/>
</dbReference>
<organism evidence="1 2">
    <name type="scientific">Pseudomonas trivialis</name>
    <dbReference type="NCBI Taxonomy" id="200450"/>
    <lineage>
        <taxon>Bacteria</taxon>
        <taxon>Pseudomonadati</taxon>
        <taxon>Pseudomonadota</taxon>
        <taxon>Gammaproteobacteria</taxon>
        <taxon>Pseudomonadales</taxon>
        <taxon>Pseudomonadaceae</taxon>
        <taxon>Pseudomonas</taxon>
    </lineage>
</organism>
<gene>
    <name evidence="1" type="ORF">AA957_10400</name>
</gene>
<protein>
    <submittedName>
        <fullName evidence="1">Uncharacterized protein</fullName>
    </submittedName>
</protein>
<accession>A0A0H5A6G4</accession>
<dbReference type="EMBL" id="CP011507">
    <property type="protein sequence ID" value="AKS06506.1"/>
    <property type="molecule type" value="Genomic_DNA"/>
</dbReference>
<dbReference type="PATRIC" id="fig|200450.3.peg.2157"/>